<accession>A0A6B0Y1M1</accession>
<name>A0A6B0Y1M1_9RHOB</name>
<dbReference type="EMBL" id="VXRY01000531">
    <property type="protein sequence ID" value="MXY34954.1"/>
    <property type="molecule type" value="Genomic_DNA"/>
</dbReference>
<comment type="caution">
    <text evidence="1">The sequence shown here is derived from an EMBL/GenBank/DDBJ whole genome shotgun (WGS) entry which is preliminary data.</text>
</comment>
<sequence>MGASAKGGIVACPEFSQSVRIRMALATLATLARSESVSAIANGANVTRQALLNDLPPSGDPRVLTLLGSVLALNPCPKAEPIA</sequence>
<gene>
    <name evidence="1" type="ORF">F4Y60_12905</name>
</gene>
<dbReference type="AlphaFoldDB" id="A0A6B0Y1M1"/>
<protein>
    <submittedName>
        <fullName evidence="1">Uncharacterized protein</fullName>
    </submittedName>
</protein>
<evidence type="ECO:0000313" key="1">
    <source>
        <dbReference type="EMBL" id="MXY34954.1"/>
    </source>
</evidence>
<proteinExistence type="predicted"/>
<reference evidence="1" key="1">
    <citation type="submission" date="2019-09" db="EMBL/GenBank/DDBJ databases">
        <title>Characterisation of the sponge microbiome using genome-centric metagenomics.</title>
        <authorList>
            <person name="Engelberts J.P."/>
            <person name="Robbins S.J."/>
            <person name="De Goeij J.M."/>
            <person name="Aranda M."/>
            <person name="Bell S.C."/>
            <person name="Webster N.S."/>
        </authorList>
    </citation>
    <scope>NUCLEOTIDE SEQUENCE</scope>
    <source>
        <strain evidence="1">SB0664_bin_43</strain>
    </source>
</reference>
<organism evidence="1">
    <name type="scientific">Boseongicola sp. SB0664_bin_43</name>
    <dbReference type="NCBI Taxonomy" id="2604844"/>
    <lineage>
        <taxon>Bacteria</taxon>
        <taxon>Pseudomonadati</taxon>
        <taxon>Pseudomonadota</taxon>
        <taxon>Alphaproteobacteria</taxon>
        <taxon>Rhodobacterales</taxon>
        <taxon>Paracoccaceae</taxon>
        <taxon>Boseongicola</taxon>
    </lineage>
</organism>